<gene>
    <name evidence="1" type="ORF">CLV98_10398</name>
</gene>
<evidence type="ECO:0000313" key="2">
    <source>
        <dbReference type="Proteomes" id="UP000245880"/>
    </source>
</evidence>
<dbReference type="AlphaFoldDB" id="A0A316AMG6"/>
<evidence type="ECO:0000313" key="1">
    <source>
        <dbReference type="EMBL" id="PWJ58732.1"/>
    </source>
</evidence>
<proteinExistence type="predicted"/>
<sequence length="38" mass="4421">MHGGWVTAVFLLVHSLSRMKAWILRISFIGMRFFVSIL</sequence>
<dbReference type="Proteomes" id="UP000245880">
    <property type="component" value="Unassembled WGS sequence"/>
</dbReference>
<comment type="caution">
    <text evidence="1">The sequence shown here is derived from an EMBL/GenBank/DDBJ whole genome shotgun (WGS) entry which is preliminary data.</text>
</comment>
<name>A0A316AMG6_9BACT</name>
<protein>
    <submittedName>
        <fullName evidence="1">Uncharacterized protein</fullName>
    </submittedName>
</protein>
<accession>A0A316AMG6</accession>
<keyword evidence="2" id="KW-1185">Reference proteome</keyword>
<organism evidence="1 2">
    <name type="scientific">Dyadobacter jejuensis</name>
    <dbReference type="NCBI Taxonomy" id="1082580"/>
    <lineage>
        <taxon>Bacteria</taxon>
        <taxon>Pseudomonadati</taxon>
        <taxon>Bacteroidota</taxon>
        <taxon>Cytophagia</taxon>
        <taxon>Cytophagales</taxon>
        <taxon>Spirosomataceae</taxon>
        <taxon>Dyadobacter</taxon>
    </lineage>
</organism>
<dbReference type="EMBL" id="QGDT01000003">
    <property type="protein sequence ID" value="PWJ58732.1"/>
    <property type="molecule type" value="Genomic_DNA"/>
</dbReference>
<reference evidence="1 2" key="1">
    <citation type="submission" date="2018-03" db="EMBL/GenBank/DDBJ databases">
        <title>Genomic Encyclopedia of Archaeal and Bacterial Type Strains, Phase II (KMG-II): from individual species to whole genera.</title>
        <authorList>
            <person name="Goeker M."/>
        </authorList>
    </citation>
    <scope>NUCLEOTIDE SEQUENCE [LARGE SCALE GENOMIC DNA]</scope>
    <source>
        <strain evidence="1 2">DSM 100346</strain>
    </source>
</reference>